<dbReference type="SMART" id="SM00530">
    <property type="entry name" value="HTH_XRE"/>
    <property type="match status" value="1"/>
</dbReference>
<feature type="domain" description="HTH cro/C1-type" evidence="1">
    <location>
        <begin position="18"/>
        <end position="72"/>
    </location>
</feature>
<evidence type="ECO:0000313" key="3">
    <source>
        <dbReference type="Proteomes" id="UP001549031"/>
    </source>
</evidence>
<dbReference type="EMBL" id="JBEPLJ010000004">
    <property type="protein sequence ID" value="MET3585202.1"/>
    <property type="molecule type" value="Genomic_DNA"/>
</dbReference>
<keyword evidence="3" id="KW-1185">Reference proteome</keyword>
<dbReference type="CDD" id="cd00093">
    <property type="entry name" value="HTH_XRE"/>
    <property type="match status" value="1"/>
</dbReference>
<evidence type="ECO:0000259" key="1">
    <source>
        <dbReference type="PROSITE" id="PS50943"/>
    </source>
</evidence>
<reference evidence="2 3" key="1">
    <citation type="submission" date="2024-06" db="EMBL/GenBank/DDBJ databases">
        <title>Genomic Encyclopedia of Type Strains, Phase IV (KMG-IV): sequencing the most valuable type-strain genomes for metagenomic binning, comparative biology and taxonomic classification.</title>
        <authorList>
            <person name="Goeker M."/>
        </authorList>
    </citation>
    <scope>NUCLEOTIDE SEQUENCE [LARGE SCALE GENOMIC DNA]</scope>
    <source>
        <strain evidence="2 3">DSM 105042</strain>
    </source>
</reference>
<gene>
    <name evidence="2" type="ORF">ABID21_001304</name>
</gene>
<sequence length="150" mass="16715">MTKEDPLTSPPSPVGTVLREWRSRRRMSQLDLALDAEISARHLSFVESGRSSPSRDLLLKLAQRLSMPLRAQNRLLLAAGYAPRHPEASYKAPELKEIRQTVQAILAGHMPFPAIAVDGGGRCSRRTMRQRPCSKGSTLRCWHPRSTCCG</sequence>
<dbReference type="PROSITE" id="PS50943">
    <property type="entry name" value="HTH_CROC1"/>
    <property type="match status" value="1"/>
</dbReference>
<dbReference type="InterPro" id="IPR010982">
    <property type="entry name" value="Lambda_DNA-bd_dom_sf"/>
</dbReference>
<name>A0ABV2H4L7_9HYPH</name>
<dbReference type="Pfam" id="PF01381">
    <property type="entry name" value="HTH_3"/>
    <property type="match status" value="1"/>
</dbReference>
<dbReference type="Proteomes" id="UP001549031">
    <property type="component" value="Unassembled WGS sequence"/>
</dbReference>
<organism evidence="2 3">
    <name type="scientific">Pseudorhizobium tarimense</name>
    <dbReference type="NCBI Taxonomy" id="1079109"/>
    <lineage>
        <taxon>Bacteria</taxon>
        <taxon>Pseudomonadati</taxon>
        <taxon>Pseudomonadota</taxon>
        <taxon>Alphaproteobacteria</taxon>
        <taxon>Hyphomicrobiales</taxon>
        <taxon>Rhizobiaceae</taxon>
        <taxon>Rhizobium/Agrobacterium group</taxon>
        <taxon>Pseudorhizobium</taxon>
    </lineage>
</organism>
<comment type="caution">
    <text evidence="2">The sequence shown here is derived from an EMBL/GenBank/DDBJ whole genome shotgun (WGS) entry which is preliminary data.</text>
</comment>
<dbReference type="InterPro" id="IPR001387">
    <property type="entry name" value="Cro/C1-type_HTH"/>
</dbReference>
<accession>A0ABV2H4L7</accession>
<evidence type="ECO:0000313" key="2">
    <source>
        <dbReference type="EMBL" id="MET3585202.1"/>
    </source>
</evidence>
<proteinExistence type="predicted"/>
<protein>
    <submittedName>
        <fullName evidence="2">Transcriptional regulator with XRE-family HTH domain</fullName>
    </submittedName>
</protein>
<dbReference type="PANTHER" id="PTHR35010:SF4">
    <property type="entry name" value="BLL5781 PROTEIN"/>
    <property type="match status" value="1"/>
</dbReference>
<dbReference type="SUPFAM" id="SSF47413">
    <property type="entry name" value="lambda repressor-like DNA-binding domains"/>
    <property type="match status" value="1"/>
</dbReference>
<dbReference type="Gene3D" id="1.10.260.40">
    <property type="entry name" value="lambda repressor-like DNA-binding domains"/>
    <property type="match status" value="1"/>
</dbReference>
<dbReference type="PANTHER" id="PTHR35010">
    <property type="entry name" value="BLL4672 PROTEIN-RELATED"/>
    <property type="match status" value="1"/>
</dbReference>